<evidence type="ECO:0000313" key="2">
    <source>
        <dbReference type="EMBL" id="PWB96118.1"/>
    </source>
</evidence>
<dbReference type="RefSeq" id="WP_108998374.1">
    <property type="nucleotide sequence ID" value="NZ_QEEX01000002.1"/>
</dbReference>
<dbReference type="AlphaFoldDB" id="A0A2U1SWZ6"/>
<keyword evidence="2" id="KW-0808">Transferase</keyword>
<dbReference type="SUPFAM" id="SSF56112">
    <property type="entry name" value="Protein kinase-like (PK-like)"/>
    <property type="match status" value="1"/>
</dbReference>
<dbReference type="EMBL" id="QEEX01000002">
    <property type="protein sequence ID" value="PWB96118.1"/>
    <property type="molecule type" value="Genomic_DNA"/>
</dbReference>
<sequence length="334" mass="35808">MARSHLTLAALATAAVDGLDVRQVGSYDTGDNGDFDSAIITGGDGRHFVVRVPTTERAENEQSADIQSLSALSTGVRGRLPFEVSKIVGQTAVDSTRAVVFEHVYGDPVHLASIPAGEGLATSIGRAIAAIHMLPTSFVADAGLPVRAPHEVLRAVSILMDRASATSLVPATLLGRWERATEDTALWQFVPTVVNGSVSTSSFRQTGGEVCGVLGWQSLAVDDPAQDLFWAMGAPDSVAQSIVDSYQLARGSSDRQIVQRARLYAELQLAKWLLHGTQTRDNEVIDDAVSMLHNLVDRVENNLDKNITHDTIPVMAVDEVEAMLDARDRRSDSA</sequence>
<gene>
    <name evidence="2" type="ORF">DF220_12105</name>
</gene>
<comment type="caution">
    <text evidence="2">The sequence shown here is derived from an EMBL/GenBank/DDBJ whole genome shotgun (WGS) entry which is preliminary data.</text>
</comment>
<dbReference type="Proteomes" id="UP000244978">
    <property type="component" value="Unassembled WGS sequence"/>
</dbReference>
<proteinExistence type="predicted"/>
<feature type="domain" description="Aminoglycoside phosphotransferase" evidence="1">
    <location>
        <begin position="38"/>
        <end position="233"/>
    </location>
</feature>
<dbReference type="GO" id="GO:0016740">
    <property type="term" value="F:transferase activity"/>
    <property type="evidence" value="ECO:0007669"/>
    <property type="project" value="UniProtKB-KW"/>
</dbReference>
<reference evidence="3" key="1">
    <citation type="submission" date="2018-04" db="EMBL/GenBank/DDBJ databases">
        <authorList>
            <person name="Liu S."/>
            <person name="Wang Z."/>
            <person name="Li J."/>
        </authorList>
    </citation>
    <scope>NUCLEOTIDE SEQUENCE [LARGE SCALE GENOMIC DNA]</scope>
    <source>
        <strain evidence="3">S1194</strain>
    </source>
</reference>
<dbReference type="InterPro" id="IPR011009">
    <property type="entry name" value="Kinase-like_dom_sf"/>
</dbReference>
<dbReference type="Pfam" id="PF01636">
    <property type="entry name" value="APH"/>
    <property type="match status" value="1"/>
</dbReference>
<organism evidence="2 3">
    <name type="scientific">Homoserinimonas hongtaonis</name>
    <dbReference type="NCBI Taxonomy" id="2079791"/>
    <lineage>
        <taxon>Bacteria</taxon>
        <taxon>Bacillati</taxon>
        <taxon>Actinomycetota</taxon>
        <taxon>Actinomycetes</taxon>
        <taxon>Micrococcales</taxon>
        <taxon>Microbacteriaceae</taxon>
        <taxon>Homoserinimonas</taxon>
    </lineage>
</organism>
<protein>
    <submittedName>
        <fullName evidence="2">Macrolide 2'-phosphotransferase</fullName>
    </submittedName>
</protein>
<accession>A0A2U1SWZ6</accession>
<keyword evidence="3" id="KW-1185">Reference proteome</keyword>
<dbReference type="InterPro" id="IPR002575">
    <property type="entry name" value="Aminoglycoside_PTrfase"/>
</dbReference>
<dbReference type="Gene3D" id="3.90.1200.10">
    <property type="match status" value="1"/>
</dbReference>
<evidence type="ECO:0000259" key="1">
    <source>
        <dbReference type="Pfam" id="PF01636"/>
    </source>
</evidence>
<name>A0A2U1SWZ6_9MICO</name>
<evidence type="ECO:0000313" key="3">
    <source>
        <dbReference type="Proteomes" id="UP000244978"/>
    </source>
</evidence>